<evidence type="ECO:0000259" key="5">
    <source>
        <dbReference type="PROSITE" id="PS50931"/>
    </source>
</evidence>
<dbReference type="Gene3D" id="1.10.10.10">
    <property type="entry name" value="Winged helix-like DNA-binding domain superfamily/Winged helix DNA-binding domain"/>
    <property type="match status" value="1"/>
</dbReference>
<dbReference type="PROSITE" id="PS50931">
    <property type="entry name" value="HTH_LYSR"/>
    <property type="match status" value="1"/>
</dbReference>
<dbReference type="SUPFAM" id="SSF53850">
    <property type="entry name" value="Periplasmic binding protein-like II"/>
    <property type="match status" value="1"/>
</dbReference>
<dbReference type="PANTHER" id="PTHR30126">
    <property type="entry name" value="HTH-TYPE TRANSCRIPTIONAL REGULATOR"/>
    <property type="match status" value="1"/>
</dbReference>
<proteinExistence type="inferred from homology"/>
<name>A0ABY7JTB4_9FIRM</name>
<dbReference type="InterPro" id="IPR036388">
    <property type="entry name" value="WH-like_DNA-bd_sf"/>
</dbReference>
<evidence type="ECO:0000256" key="4">
    <source>
        <dbReference type="ARBA" id="ARBA00023163"/>
    </source>
</evidence>
<evidence type="ECO:0000256" key="1">
    <source>
        <dbReference type="ARBA" id="ARBA00009437"/>
    </source>
</evidence>
<comment type="similarity">
    <text evidence="1">Belongs to the LysR transcriptional regulatory family.</text>
</comment>
<evidence type="ECO:0000313" key="6">
    <source>
        <dbReference type="EMBL" id="WAW15721.1"/>
    </source>
</evidence>
<dbReference type="Pfam" id="PF03466">
    <property type="entry name" value="LysR_substrate"/>
    <property type="match status" value="1"/>
</dbReference>
<gene>
    <name evidence="6" type="ORF">O0R46_04525</name>
</gene>
<keyword evidence="3" id="KW-0238">DNA-binding</keyword>
<dbReference type="Proteomes" id="UP001164187">
    <property type="component" value="Chromosome"/>
</dbReference>
<sequence>MLDYRILTFLKVCEHMSFSKAANELHLSQPAVSQHIKYLENEYTCDLFVRHNKSVILTKSGQMLYQNLQTMKNDEEKLKKQLKTIDNTNNIINFGVTLTIGEYALVSKLISYIKCESKTNFNIYYKNTNLLLSYLKNGKIDFAIIEGKLDSDLYNTRKIQTEKYIAVCSSTHVFTRKVNSIYDLLDEKLIVRENGSGTLAIFESILSIQNLSLDSFSNRIMVDNMHMIVELLKNDCGISFLYKSAVKEELENGVLREITLDNFELSHEFSFVWNKGSIFSDDYLKIYDKLIK</sequence>
<dbReference type="Gene3D" id="3.40.190.10">
    <property type="entry name" value="Periplasmic binding protein-like II"/>
    <property type="match status" value="2"/>
</dbReference>
<dbReference type="InterPro" id="IPR000847">
    <property type="entry name" value="LysR_HTH_N"/>
</dbReference>
<protein>
    <submittedName>
        <fullName evidence="6">LysR family transcriptional regulator</fullName>
    </submittedName>
</protein>
<feature type="domain" description="HTH lysR-type" evidence="5">
    <location>
        <begin position="1"/>
        <end position="58"/>
    </location>
</feature>
<reference evidence="6" key="1">
    <citation type="submission" date="2022-12" db="EMBL/GenBank/DDBJ databases">
        <title>Peptostreptococcus.</title>
        <authorList>
            <person name="Lee S.H."/>
        </authorList>
    </citation>
    <scope>NUCLEOTIDE SEQUENCE</scope>
    <source>
        <strain evidence="6">CBA3647</strain>
    </source>
</reference>
<dbReference type="InterPro" id="IPR036390">
    <property type="entry name" value="WH_DNA-bd_sf"/>
</dbReference>
<dbReference type="SUPFAM" id="SSF46785">
    <property type="entry name" value="Winged helix' DNA-binding domain"/>
    <property type="match status" value="1"/>
</dbReference>
<dbReference type="PANTHER" id="PTHR30126:SF40">
    <property type="entry name" value="HTH-TYPE TRANSCRIPTIONAL REGULATOR GLTR"/>
    <property type="match status" value="1"/>
</dbReference>
<keyword evidence="2" id="KW-0805">Transcription regulation</keyword>
<dbReference type="PRINTS" id="PR00039">
    <property type="entry name" value="HTHLYSR"/>
</dbReference>
<dbReference type="Pfam" id="PF00126">
    <property type="entry name" value="HTH_1"/>
    <property type="match status" value="1"/>
</dbReference>
<evidence type="ECO:0000256" key="2">
    <source>
        <dbReference type="ARBA" id="ARBA00023015"/>
    </source>
</evidence>
<organism evidence="6 7">
    <name type="scientific">Peptostreptococcus equinus</name>
    <dbReference type="NCBI Taxonomy" id="3003601"/>
    <lineage>
        <taxon>Bacteria</taxon>
        <taxon>Bacillati</taxon>
        <taxon>Bacillota</taxon>
        <taxon>Clostridia</taxon>
        <taxon>Peptostreptococcales</taxon>
        <taxon>Peptostreptococcaceae</taxon>
        <taxon>Peptostreptococcus</taxon>
    </lineage>
</organism>
<dbReference type="EMBL" id="CP114052">
    <property type="protein sequence ID" value="WAW15721.1"/>
    <property type="molecule type" value="Genomic_DNA"/>
</dbReference>
<keyword evidence="7" id="KW-1185">Reference proteome</keyword>
<accession>A0ABY7JTB4</accession>
<evidence type="ECO:0000313" key="7">
    <source>
        <dbReference type="Proteomes" id="UP001164187"/>
    </source>
</evidence>
<evidence type="ECO:0000256" key="3">
    <source>
        <dbReference type="ARBA" id="ARBA00023125"/>
    </source>
</evidence>
<dbReference type="RefSeq" id="WP_269312399.1">
    <property type="nucleotide sequence ID" value="NZ_CP114052.1"/>
</dbReference>
<dbReference type="InterPro" id="IPR005119">
    <property type="entry name" value="LysR_subst-bd"/>
</dbReference>
<keyword evidence="4" id="KW-0804">Transcription</keyword>